<keyword evidence="3" id="KW-1185">Reference proteome</keyword>
<organism evidence="2 3">
    <name type="scientific">Clostridium facile</name>
    <dbReference type="NCBI Taxonomy" id="2763035"/>
    <lineage>
        <taxon>Bacteria</taxon>
        <taxon>Bacillati</taxon>
        <taxon>Bacillota</taxon>
        <taxon>Clostridia</taxon>
        <taxon>Eubacteriales</taxon>
        <taxon>Clostridiaceae</taxon>
        <taxon>Clostridium</taxon>
    </lineage>
</organism>
<proteinExistence type="predicted"/>
<accession>A0ABR7IP69</accession>
<protein>
    <recommendedName>
        <fullName evidence="4">DUF3805 domain-containing protein</fullName>
    </recommendedName>
</protein>
<evidence type="ECO:0000256" key="1">
    <source>
        <dbReference type="SAM" id="SignalP"/>
    </source>
</evidence>
<dbReference type="Proteomes" id="UP000649151">
    <property type="component" value="Unassembled WGS sequence"/>
</dbReference>
<sequence length="162" mass="18305">MKKWIISIIAVLASLGILCGCGTNVPKGWDTYQLGDKIEYSFAPDWEIIEYGNGESDTAAGFEWMDGEECIGIGSILFSKWKEEDAQDYVDFLKEDDWEAGKSTKIAGKTAMAFEKKHEDGSITKQYLVNFGDGWYCNVQTFSETKEVEEKIDLFVKSIHKI</sequence>
<feature type="chain" id="PRO_5045443281" description="DUF3805 domain-containing protein" evidence="1">
    <location>
        <begin position="20"/>
        <end position="162"/>
    </location>
</feature>
<dbReference type="PROSITE" id="PS51257">
    <property type="entry name" value="PROKAR_LIPOPROTEIN"/>
    <property type="match status" value="1"/>
</dbReference>
<dbReference type="RefSeq" id="WP_186996104.1">
    <property type="nucleotide sequence ID" value="NZ_JACOQK010000001.1"/>
</dbReference>
<comment type="caution">
    <text evidence="2">The sequence shown here is derived from an EMBL/GenBank/DDBJ whole genome shotgun (WGS) entry which is preliminary data.</text>
</comment>
<dbReference type="EMBL" id="JACOQK010000001">
    <property type="protein sequence ID" value="MBC5786931.1"/>
    <property type="molecule type" value="Genomic_DNA"/>
</dbReference>
<name>A0ABR7IP69_9CLOT</name>
<evidence type="ECO:0000313" key="3">
    <source>
        <dbReference type="Proteomes" id="UP000649151"/>
    </source>
</evidence>
<reference evidence="2 3" key="1">
    <citation type="submission" date="2020-08" db="EMBL/GenBank/DDBJ databases">
        <title>Genome public.</title>
        <authorList>
            <person name="Liu C."/>
            <person name="Sun Q."/>
        </authorList>
    </citation>
    <scope>NUCLEOTIDE SEQUENCE [LARGE SCALE GENOMIC DNA]</scope>
    <source>
        <strain evidence="2 3">NSJ-27</strain>
    </source>
</reference>
<keyword evidence="1" id="KW-0732">Signal</keyword>
<evidence type="ECO:0008006" key="4">
    <source>
        <dbReference type="Google" id="ProtNLM"/>
    </source>
</evidence>
<feature type="signal peptide" evidence="1">
    <location>
        <begin position="1"/>
        <end position="19"/>
    </location>
</feature>
<gene>
    <name evidence="2" type="ORF">H8Z77_02690</name>
</gene>
<evidence type="ECO:0000313" key="2">
    <source>
        <dbReference type="EMBL" id="MBC5786931.1"/>
    </source>
</evidence>